<dbReference type="Pfam" id="PF17184">
    <property type="entry name" value="Rit1_C"/>
    <property type="match status" value="1"/>
</dbReference>
<proteinExistence type="predicted"/>
<accession>A0A167CN83</accession>
<name>A0A167CN83_9ASCO</name>
<dbReference type="InterPro" id="IPR007306">
    <property type="entry name" value="Rit1"/>
</dbReference>
<reference evidence="2 3" key="1">
    <citation type="submission" date="2016-02" db="EMBL/GenBank/DDBJ databases">
        <title>Complete genome sequence and transcriptome regulation of the pentose utilising yeast Sugiyamaella lignohabitans.</title>
        <authorList>
            <person name="Bellasio M."/>
            <person name="Peymann A."/>
            <person name="Valli M."/>
            <person name="Sipitzky M."/>
            <person name="Graf A."/>
            <person name="Sauer M."/>
            <person name="Marx H."/>
            <person name="Mattanovich D."/>
        </authorList>
    </citation>
    <scope>NUCLEOTIDE SEQUENCE [LARGE SCALE GENOMIC DNA]</scope>
    <source>
        <strain evidence="2 3">CBS 10342</strain>
    </source>
</reference>
<dbReference type="PANTHER" id="PTHR31811">
    <property type="entry name" value="TRNA A64-2'-O-RIBOSYLPHOSPHATE TRANSFERASE"/>
    <property type="match status" value="1"/>
</dbReference>
<dbReference type="KEGG" id="slb:AWJ20_140"/>
<evidence type="ECO:0000259" key="1">
    <source>
        <dbReference type="Pfam" id="PF17184"/>
    </source>
</evidence>
<dbReference type="AlphaFoldDB" id="A0A167CN83"/>
<dbReference type="GO" id="GO:0043399">
    <property type="term" value="F:tRNA adenosine(64)-2'-O-ribosylphosphate transferase activity"/>
    <property type="evidence" value="ECO:0007669"/>
    <property type="project" value="InterPro"/>
</dbReference>
<feature type="domain" description="Rit1 N-terminal" evidence="1">
    <location>
        <begin position="33"/>
        <end position="117"/>
    </location>
</feature>
<keyword evidence="3" id="KW-1185">Reference proteome</keyword>
<dbReference type="GeneID" id="30033198"/>
<dbReference type="EMBL" id="CP014501">
    <property type="protein sequence ID" value="ANB11913.1"/>
    <property type="molecule type" value="Genomic_DNA"/>
</dbReference>
<evidence type="ECO:0000313" key="3">
    <source>
        <dbReference type="Proteomes" id="UP000189580"/>
    </source>
</evidence>
<evidence type="ECO:0000313" key="2">
    <source>
        <dbReference type="EMBL" id="ANB11913.1"/>
    </source>
</evidence>
<gene>
    <name evidence="2" type="primary">RIT1</name>
    <name evidence="2" type="ORF">AWJ20_140</name>
</gene>
<dbReference type="PANTHER" id="PTHR31811:SF0">
    <property type="entry name" value="TRNA A64-2'-O-RIBOSYLPHOSPHATE TRANSFERASE"/>
    <property type="match status" value="1"/>
</dbReference>
<protein>
    <submittedName>
        <fullName evidence="2">Rit1p</fullName>
    </submittedName>
</protein>
<dbReference type="RefSeq" id="XP_018734390.1">
    <property type="nucleotide sequence ID" value="XM_018878276.1"/>
</dbReference>
<dbReference type="Proteomes" id="UP000189580">
    <property type="component" value="Chromosome a"/>
</dbReference>
<sequence length="117" mass="13256">MNSNSDIDFVNGNFKESLDSLVNSSFGELSKSIRKDSRSVRNRIQSILQDSNYVQLVAASYNLPLVANERCGRWYIPPEKIKESVYFKSTDGHTGQWGFSTRRLNTHILDLILANNG</sequence>
<dbReference type="InterPro" id="IPR033449">
    <property type="entry name" value="Rit1_N"/>
</dbReference>
<dbReference type="GO" id="GO:0019988">
    <property type="term" value="P:charged-tRNA amino acid modification"/>
    <property type="evidence" value="ECO:0007669"/>
    <property type="project" value="InterPro"/>
</dbReference>
<dbReference type="GO" id="GO:0005737">
    <property type="term" value="C:cytoplasm"/>
    <property type="evidence" value="ECO:0007669"/>
    <property type="project" value="TreeGrafter"/>
</dbReference>
<dbReference type="OrthoDB" id="45256at2759"/>
<organism evidence="2 3">
    <name type="scientific">Sugiyamaella lignohabitans</name>
    <dbReference type="NCBI Taxonomy" id="796027"/>
    <lineage>
        <taxon>Eukaryota</taxon>
        <taxon>Fungi</taxon>
        <taxon>Dikarya</taxon>
        <taxon>Ascomycota</taxon>
        <taxon>Saccharomycotina</taxon>
        <taxon>Dipodascomycetes</taxon>
        <taxon>Dipodascales</taxon>
        <taxon>Trichomonascaceae</taxon>
        <taxon>Sugiyamaella</taxon>
    </lineage>
</organism>